<protein>
    <recommendedName>
        <fullName evidence="6 7">Peptidyl-tRNA hydrolase</fullName>
        <shortName evidence="7">Pth</shortName>
        <ecNumber evidence="1 7">3.1.1.29</ecNumber>
    </recommendedName>
</protein>
<sequence>MRVSDNPVLIIGLGNPGPKYAGTRHNIGVDVIEELCSRVVPMPASLSVHKRTNTEIAELPAGRLGARKAVLGRTRGYMNVSGGPVKALANYFSVPAGEIIVIHDELELDFGDVRLRPGGGDHGHNGLKSITKSLGTKDYQRLAVGVGRPPGRMDPASYVLKGFSRAEQAELPIICADAADEVERFLRR</sequence>
<dbReference type="EC" id="3.1.1.29" evidence="1 7"/>
<dbReference type="KEGG" id="cmd:B841_04350"/>
<gene>
    <name evidence="7" type="primary">pth</name>
    <name evidence="10" type="ORF">B841_04350</name>
</gene>
<keyword evidence="2 7" id="KW-0820">tRNA-binding</keyword>
<dbReference type="InterPro" id="IPR018171">
    <property type="entry name" value="Pept_tRNA_hydro_CS"/>
</dbReference>
<feature type="binding site" evidence="7">
    <location>
        <position position="77"/>
    </location>
    <ligand>
        <name>tRNA</name>
        <dbReference type="ChEBI" id="CHEBI:17843"/>
    </ligand>
</feature>
<dbReference type="GO" id="GO:0004045">
    <property type="term" value="F:peptidyl-tRNA hydrolase activity"/>
    <property type="evidence" value="ECO:0007669"/>
    <property type="project" value="UniProtKB-UniRule"/>
</dbReference>
<comment type="function">
    <text evidence="7">Hydrolyzes ribosome-free peptidyl-tRNAs (with 1 or more amino acids incorporated), which drop off the ribosome during protein synthesis, or as a result of ribosome stalling.</text>
</comment>
<evidence type="ECO:0000256" key="4">
    <source>
        <dbReference type="ARBA" id="ARBA00022884"/>
    </source>
</evidence>
<feature type="site" description="Stabilizes the basic form of H active site to accept a proton" evidence="7">
    <location>
        <position position="104"/>
    </location>
</feature>
<dbReference type="PATRIC" id="fig|1224163.3.peg.869"/>
<evidence type="ECO:0000313" key="11">
    <source>
        <dbReference type="Proteomes" id="UP000015388"/>
    </source>
</evidence>
<accession>S5THE3</accession>
<dbReference type="GO" id="GO:0072344">
    <property type="term" value="P:rescue of stalled ribosome"/>
    <property type="evidence" value="ECO:0007669"/>
    <property type="project" value="UniProtKB-UniRule"/>
</dbReference>
<feature type="binding site" evidence="7">
    <location>
        <position position="125"/>
    </location>
    <ligand>
        <name>tRNA</name>
        <dbReference type="ChEBI" id="CHEBI:17843"/>
    </ligand>
</feature>
<evidence type="ECO:0000256" key="1">
    <source>
        <dbReference type="ARBA" id="ARBA00013260"/>
    </source>
</evidence>
<dbReference type="GO" id="GO:0000049">
    <property type="term" value="F:tRNA binding"/>
    <property type="evidence" value="ECO:0007669"/>
    <property type="project" value="UniProtKB-UniRule"/>
</dbReference>
<dbReference type="NCBIfam" id="TIGR00447">
    <property type="entry name" value="pth"/>
    <property type="match status" value="1"/>
</dbReference>
<keyword evidence="7" id="KW-0963">Cytoplasm</keyword>
<evidence type="ECO:0000256" key="3">
    <source>
        <dbReference type="ARBA" id="ARBA00022801"/>
    </source>
</evidence>
<feature type="binding site" evidence="7">
    <location>
        <position position="20"/>
    </location>
    <ligand>
        <name>tRNA</name>
        <dbReference type="ChEBI" id="CHEBI:17843"/>
    </ligand>
</feature>
<dbReference type="STRING" id="1224163.B841_04350"/>
<feature type="binding site" evidence="7">
    <location>
        <position position="79"/>
    </location>
    <ligand>
        <name>tRNA</name>
        <dbReference type="ChEBI" id="CHEBI:17843"/>
    </ligand>
</feature>
<dbReference type="SUPFAM" id="SSF53178">
    <property type="entry name" value="Peptidyl-tRNA hydrolase-like"/>
    <property type="match status" value="1"/>
</dbReference>
<dbReference type="HOGENOM" id="CLU_062456_2_2_11"/>
<dbReference type="EMBL" id="CP003924">
    <property type="protein sequence ID" value="AGS34351.1"/>
    <property type="molecule type" value="Genomic_DNA"/>
</dbReference>
<dbReference type="PROSITE" id="PS01196">
    <property type="entry name" value="PEPT_TRNA_HYDROL_2"/>
    <property type="match status" value="1"/>
</dbReference>
<evidence type="ECO:0000256" key="6">
    <source>
        <dbReference type="ARBA" id="ARBA00050038"/>
    </source>
</evidence>
<dbReference type="PROSITE" id="PS01195">
    <property type="entry name" value="PEPT_TRNA_HYDROL_1"/>
    <property type="match status" value="1"/>
</dbReference>
<organism evidence="10 11">
    <name type="scientific">Corynebacterium maris DSM 45190</name>
    <dbReference type="NCBI Taxonomy" id="1224163"/>
    <lineage>
        <taxon>Bacteria</taxon>
        <taxon>Bacillati</taxon>
        <taxon>Actinomycetota</taxon>
        <taxon>Actinomycetes</taxon>
        <taxon>Mycobacteriales</taxon>
        <taxon>Corynebacteriaceae</taxon>
        <taxon>Corynebacterium</taxon>
    </lineage>
</organism>
<feature type="active site" description="Proton acceptor" evidence="7">
    <location>
        <position position="25"/>
    </location>
</feature>
<comment type="catalytic activity">
    <reaction evidence="7 8">
        <text>an N-acyl-L-alpha-aminoacyl-tRNA + H2O = an N-acyl-L-amino acid + a tRNA + H(+)</text>
        <dbReference type="Rhea" id="RHEA:54448"/>
        <dbReference type="Rhea" id="RHEA-COMP:10123"/>
        <dbReference type="Rhea" id="RHEA-COMP:13883"/>
        <dbReference type="ChEBI" id="CHEBI:15377"/>
        <dbReference type="ChEBI" id="CHEBI:15378"/>
        <dbReference type="ChEBI" id="CHEBI:59874"/>
        <dbReference type="ChEBI" id="CHEBI:78442"/>
        <dbReference type="ChEBI" id="CHEBI:138191"/>
        <dbReference type="EC" id="3.1.1.29"/>
    </reaction>
</comment>
<comment type="similarity">
    <text evidence="5 7 9">Belongs to the PTH family.</text>
</comment>
<evidence type="ECO:0000256" key="2">
    <source>
        <dbReference type="ARBA" id="ARBA00022555"/>
    </source>
</evidence>
<dbReference type="InterPro" id="IPR001328">
    <property type="entry name" value="Pept_tRNA_hydro"/>
</dbReference>
<dbReference type="AlphaFoldDB" id="S5THE3"/>
<dbReference type="HAMAP" id="MF_00083">
    <property type="entry name" value="Pept_tRNA_hydro_bact"/>
    <property type="match status" value="1"/>
</dbReference>
<evidence type="ECO:0000256" key="7">
    <source>
        <dbReference type="HAMAP-Rule" id="MF_00083"/>
    </source>
</evidence>
<dbReference type="InterPro" id="IPR036416">
    <property type="entry name" value="Pept_tRNA_hydro_sf"/>
</dbReference>
<dbReference type="PANTHER" id="PTHR17224">
    <property type="entry name" value="PEPTIDYL-TRNA HYDROLASE"/>
    <property type="match status" value="1"/>
</dbReference>
<dbReference type="GO" id="GO:0006515">
    <property type="term" value="P:protein quality control for misfolded or incompletely synthesized proteins"/>
    <property type="evidence" value="ECO:0007669"/>
    <property type="project" value="UniProtKB-UniRule"/>
</dbReference>
<comment type="subunit">
    <text evidence="7">Monomer.</text>
</comment>
<dbReference type="Pfam" id="PF01195">
    <property type="entry name" value="Pept_tRNA_hydro"/>
    <property type="match status" value="1"/>
</dbReference>
<dbReference type="eggNOG" id="COG0193">
    <property type="taxonomic scope" value="Bacteria"/>
</dbReference>
<reference evidence="10 11" key="1">
    <citation type="submission" date="2012-11" db="EMBL/GenBank/DDBJ databases">
        <title>The complete genome sequence of Corynebacterium maris Coryn-1 (=DSM 45190).</title>
        <authorList>
            <person name="Schaffert L."/>
            <person name="Albersmeier A."/>
            <person name="Kalinowski J."/>
            <person name="Ruckert C."/>
        </authorList>
    </citation>
    <scope>NUCLEOTIDE SEQUENCE [LARGE SCALE GENOMIC DNA]</scope>
    <source>
        <strain evidence="11">Coryn-1</strain>
    </source>
</reference>
<dbReference type="Proteomes" id="UP000015388">
    <property type="component" value="Chromosome"/>
</dbReference>
<dbReference type="PANTHER" id="PTHR17224:SF1">
    <property type="entry name" value="PEPTIDYL-TRNA HYDROLASE"/>
    <property type="match status" value="1"/>
</dbReference>
<comment type="subcellular location">
    <subcellularLocation>
        <location evidence="7">Cytoplasm</location>
    </subcellularLocation>
</comment>
<evidence type="ECO:0000256" key="5">
    <source>
        <dbReference type="ARBA" id="ARBA00038063"/>
    </source>
</evidence>
<name>S5THE3_9CORY</name>
<keyword evidence="11" id="KW-1185">Reference proteome</keyword>
<keyword evidence="4 7" id="KW-0694">RNA-binding</keyword>
<dbReference type="Gene3D" id="3.40.50.1470">
    <property type="entry name" value="Peptidyl-tRNA hydrolase"/>
    <property type="match status" value="1"/>
</dbReference>
<feature type="site" description="Discriminates between blocked and unblocked aminoacyl-tRNA" evidence="7">
    <location>
        <position position="15"/>
    </location>
</feature>
<dbReference type="CDD" id="cd00462">
    <property type="entry name" value="PTH"/>
    <property type="match status" value="1"/>
</dbReference>
<comment type="function">
    <text evidence="7">Catalyzes the release of premature peptidyl moieties from peptidyl-tRNA molecules trapped in stalled 50S ribosomal subunits, and thus maintains levels of free tRNAs and 50S ribosomes.</text>
</comment>
<evidence type="ECO:0000256" key="8">
    <source>
        <dbReference type="RuleBase" id="RU000673"/>
    </source>
</evidence>
<evidence type="ECO:0000313" key="10">
    <source>
        <dbReference type="EMBL" id="AGS34351.1"/>
    </source>
</evidence>
<keyword evidence="3 7" id="KW-0378">Hydrolase</keyword>
<dbReference type="GO" id="GO:0005737">
    <property type="term" value="C:cytoplasm"/>
    <property type="evidence" value="ECO:0007669"/>
    <property type="project" value="UniProtKB-SubCell"/>
</dbReference>
<proteinExistence type="inferred from homology"/>
<evidence type="ECO:0000256" key="9">
    <source>
        <dbReference type="RuleBase" id="RU004320"/>
    </source>
</evidence>